<reference evidence="1 2" key="1">
    <citation type="submission" date="2023-07" db="EMBL/GenBank/DDBJ databases">
        <title>Genomic Encyclopedia of Type Strains, Phase IV (KMG-IV): sequencing the most valuable type-strain genomes for metagenomic binning, comparative biology and taxonomic classification.</title>
        <authorList>
            <person name="Goeker M."/>
        </authorList>
    </citation>
    <scope>NUCLEOTIDE SEQUENCE [LARGE SCALE GENOMIC DNA]</scope>
    <source>
        <strain evidence="1 2">DSM 16784</strain>
    </source>
</reference>
<evidence type="ECO:0008006" key="3">
    <source>
        <dbReference type="Google" id="ProtNLM"/>
    </source>
</evidence>
<evidence type="ECO:0000313" key="1">
    <source>
        <dbReference type="EMBL" id="MDQ0359901.1"/>
    </source>
</evidence>
<dbReference type="EMBL" id="JAUSUR010000001">
    <property type="protein sequence ID" value="MDQ0359901.1"/>
    <property type="molecule type" value="Genomic_DNA"/>
</dbReference>
<protein>
    <recommendedName>
        <fullName evidence="3">GIY-YIG domain-containing protein</fullName>
    </recommendedName>
</protein>
<proteinExistence type="predicted"/>
<accession>A0ABU0DZM6</accession>
<organism evidence="1 2">
    <name type="scientific">Breznakia pachnodae</name>
    <dbReference type="NCBI Taxonomy" id="265178"/>
    <lineage>
        <taxon>Bacteria</taxon>
        <taxon>Bacillati</taxon>
        <taxon>Bacillota</taxon>
        <taxon>Erysipelotrichia</taxon>
        <taxon>Erysipelotrichales</taxon>
        <taxon>Erysipelotrichaceae</taxon>
        <taxon>Breznakia</taxon>
    </lineage>
</organism>
<gene>
    <name evidence="1" type="ORF">J2S15_000632</name>
</gene>
<evidence type="ECO:0000313" key="2">
    <source>
        <dbReference type="Proteomes" id="UP001230220"/>
    </source>
</evidence>
<keyword evidence="2" id="KW-1185">Reference proteome</keyword>
<sequence>MCECKECYSTDNRATPLLNKEDCLKSHTQYICSTCGRCICIAKDDKRGLQRWNFPFKSLDIAKLYLRTADVTTRTSCGIYEIVNDKGRKSYKIFQSKADVDAYLQQHKDRSSTGKPLYQKEVYKDFEGIQIRMLNEEEIKEYLNSSKE</sequence>
<dbReference type="RefSeq" id="WP_307405398.1">
    <property type="nucleotide sequence ID" value="NZ_JAUSUR010000001.1"/>
</dbReference>
<dbReference type="Proteomes" id="UP001230220">
    <property type="component" value="Unassembled WGS sequence"/>
</dbReference>
<name>A0ABU0DZM6_9FIRM</name>
<comment type="caution">
    <text evidence="1">The sequence shown here is derived from an EMBL/GenBank/DDBJ whole genome shotgun (WGS) entry which is preliminary data.</text>
</comment>